<feature type="domain" description="SHS2" evidence="1">
    <location>
        <begin position="2"/>
        <end position="167"/>
    </location>
</feature>
<dbReference type="Pfam" id="PF11104">
    <property type="entry name" value="PilM_2"/>
    <property type="match status" value="1"/>
</dbReference>
<name>A0A3G1KNF9_FORW1</name>
<dbReference type="CDD" id="cd24049">
    <property type="entry name" value="ASKHA_NBD_PilM"/>
    <property type="match status" value="1"/>
</dbReference>
<accession>A0A3G1KNF9</accession>
<dbReference type="NCBIfam" id="TIGR01175">
    <property type="entry name" value="pilM"/>
    <property type="match status" value="1"/>
</dbReference>
<evidence type="ECO:0000259" key="1">
    <source>
        <dbReference type="SMART" id="SM00842"/>
    </source>
</evidence>
<organism evidence="2 3">
    <name type="scientific">Formimonas warabiya</name>
    <dbReference type="NCBI Taxonomy" id="1761012"/>
    <lineage>
        <taxon>Bacteria</taxon>
        <taxon>Bacillati</taxon>
        <taxon>Bacillota</taxon>
        <taxon>Clostridia</taxon>
        <taxon>Eubacteriales</taxon>
        <taxon>Peptococcaceae</taxon>
        <taxon>Candidatus Formimonas</taxon>
    </lineage>
</organism>
<dbReference type="SMART" id="SM00842">
    <property type="entry name" value="FtsA"/>
    <property type="match status" value="1"/>
</dbReference>
<dbReference type="PANTHER" id="PTHR32432">
    <property type="entry name" value="CELL DIVISION PROTEIN FTSA-RELATED"/>
    <property type="match status" value="1"/>
</dbReference>
<evidence type="ECO:0000313" key="2">
    <source>
        <dbReference type="EMBL" id="ATW23998.1"/>
    </source>
</evidence>
<dbReference type="EMBL" id="CP017634">
    <property type="protein sequence ID" value="ATW23998.1"/>
    <property type="molecule type" value="Genomic_DNA"/>
</dbReference>
<sequence length="357" mass="38640">MGIDIGSRDIKLVEMAGGPLPQIAAMGRIATPPGALDDGAILQVEPVVNAIRTVMEQAGNKSRKAVTIISGRNVITRFIKLPKMSPKEVASTLKWEADKYIPLSAGTDMIVDHLILGNVEEEINPQINVLLVGVPRKLVYQVYETFSKAGLELLAVEIEPLSLWRSIGTTTATRTGSQAIREEGFISLDIGAKASNLAIFQGDELIFSRYLPMAGDGITNAVSLATSLEFNAAQVIKERDGELLLGQTVEQAPPDKVILDKALKESLLPLAGEIRRSIDFYRSQYKRDEPKVLIISGGTAKMKGLPAFLQAELGIPVSLGLQHIAIKEHLTDKKSKEVKNMDPAFAVAVGLALREVE</sequence>
<reference evidence="2 3" key="1">
    <citation type="submission" date="2016-10" db="EMBL/GenBank/DDBJ databases">
        <title>Complete Genome Sequence of Peptococcaceae strain DCMF.</title>
        <authorList>
            <person name="Edwards R.J."/>
            <person name="Holland S.I."/>
            <person name="Deshpande N.P."/>
            <person name="Wong Y.K."/>
            <person name="Ertan H."/>
            <person name="Manefield M."/>
            <person name="Russell T.L."/>
            <person name="Lee M.J."/>
        </authorList>
    </citation>
    <scope>NUCLEOTIDE SEQUENCE [LARGE SCALE GENOMIC DNA]</scope>
    <source>
        <strain evidence="2 3">DCMF</strain>
    </source>
</reference>
<dbReference type="InterPro" id="IPR043129">
    <property type="entry name" value="ATPase_NBD"/>
</dbReference>
<dbReference type="Gene3D" id="3.30.420.40">
    <property type="match status" value="2"/>
</dbReference>
<dbReference type="InterPro" id="IPR005883">
    <property type="entry name" value="PilM"/>
</dbReference>
<gene>
    <name evidence="2" type="ORF">DCMF_03610</name>
</gene>
<dbReference type="Gene3D" id="3.30.1490.300">
    <property type="match status" value="1"/>
</dbReference>
<protein>
    <recommendedName>
        <fullName evidence="1">SHS2 domain-containing protein</fullName>
    </recommendedName>
</protein>
<evidence type="ECO:0000313" key="3">
    <source>
        <dbReference type="Proteomes" id="UP000323521"/>
    </source>
</evidence>
<dbReference type="KEGG" id="fwa:DCMF_03610"/>
<dbReference type="SUPFAM" id="SSF53067">
    <property type="entry name" value="Actin-like ATPase domain"/>
    <property type="match status" value="2"/>
</dbReference>
<dbReference type="Proteomes" id="UP000323521">
    <property type="component" value="Chromosome"/>
</dbReference>
<dbReference type="InterPro" id="IPR050696">
    <property type="entry name" value="FtsA/MreB"/>
</dbReference>
<proteinExistence type="predicted"/>
<dbReference type="PANTHER" id="PTHR32432:SF3">
    <property type="entry name" value="ETHANOLAMINE UTILIZATION PROTEIN EUTJ"/>
    <property type="match status" value="1"/>
</dbReference>
<dbReference type="PIRSF" id="PIRSF019169">
    <property type="entry name" value="PilM"/>
    <property type="match status" value="1"/>
</dbReference>
<dbReference type="GO" id="GO:0051301">
    <property type="term" value="P:cell division"/>
    <property type="evidence" value="ECO:0007669"/>
    <property type="project" value="InterPro"/>
</dbReference>
<dbReference type="InterPro" id="IPR003494">
    <property type="entry name" value="SHS2_FtsA"/>
</dbReference>
<keyword evidence="3" id="KW-1185">Reference proteome</keyword>
<dbReference type="AlphaFoldDB" id="A0A3G1KNF9"/>